<dbReference type="InterPro" id="IPR036388">
    <property type="entry name" value="WH-like_DNA-bd_sf"/>
</dbReference>
<organism evidence="6 7">
    <name type="scientific">Amycolatopsis acidiphila</name>
    <dbReference type="NCBI Taxonomy" id="715473"/>
    <lineage>
        <taxon>Bacteria</taxon>
        <taxon>Bacillati</taxon>
        <taxon>Actinomycetota</taxon>
        <taxon>Actinomycetes</taxon>
        <taxon>Pseudonocardiales</taxon>
        <taxon>Pseudonocardiaceae</taxon>
        <taxon>Amycolatopsis</taxon>
    </lineage>
</organism>
<sequence>MELFHLRYFVAVAEELNYSQAARKLHMATSPLSRRIKDLERELGQELFKRSTHAVELTPAGRALLPLAREVIEQVNAIPWRLREAAHPERATVFVGVPAGLHPDLRGKLQLLEERTRDTVDLKRWPGPTAGLVEAVHDGRLALALVRLPVADPALEVAEVLSEPLGAVVPADQFAGRKSVHLAELAGLSYISTPSDSTPAYFEEIDAQLNAAGVKKRLRLSQGDYSGIAELVSSGIAFSISMLDPASPMQLYRLDNTVTLPFADLDPHLRTALAWRRERAEPGGELAPLIAKAREAFGVSAAPD</sequence>
<keyword evidence="4" id="KW-0804">Transcription</keyword>
<dbReference type="PANTHER" id="PTHR30346">
    <property type="entry name" value="TRANSCRIPTIONAL DUAL REGULATOR HCAR-RELATED"/>
    <property type="match status" value="1"/>
</dbReference>
<evidence type="ECO:0000256" key="4">
    <source>
        <dbReference type="ARBA" id="ARBA00023163"/>
    </source>
</evidence>
<accession>A0A558A522</accession>
<dbReference type="GO" id="GO:0003700">
    <property type="term" value="F:DNA-binding transcription factor activity"/>
    <property type="evidence" value="ECO:0007669"/>
    <property type="project" value="InterPro"/>
</dbReference>
<comment type="similarity">
    <text evidence="1">Belongs to the LysR transcriptional regulatory family.</text>
</comment>
<dbReference type="InterPro" id="IPR000847">
    <property type="entry name" value="LysR_HTH_N"/>
</dbReference>
<dbReference type="OrthoDB" id="3176554at2"/>
<dbReference type="SUPFAM" id="SSF46785">
    <property type="entry name" value="Winged helix' DNA-binding domain"/>
    <property type="match status" value="1"/>
</dbReference>
<dbReference type="PANTHER" id="PTHR30346:SF0">
    <property type="entry name" value="HCA OPERON TRANSCRIPTIONAL ACTIVATOR HCAR"/>
    <property type="match status" value="1"/>
</dbReference>
<dbReference type="SUPFAM" id="SSF53850">
    <property type="entry name" value="Periplasmic binding protein-like II"/>
    <property type="match status" value="1"/>
</dbReference>
<gene>
    <name evidence="6" type="ORF">FNH06_24705</name>
</gene>
<evidence type="ECO:0000313" key="7">
    <source>
        <dbReference type="Proteomes" id="UP000318578"/>
    </source>
</evidence>
<proteinExistence type="inferred from homology"/>
<dbReference type="PROSITE" id="PS50931">
    <property type="entry name" value="HTH_LYSR"/>
    <property type="match status" value="1"/>
</dbReference>
<feature type="domain" description="HTH lysR-type" evidence="5">
    <location>
        <begin position="1"/>
        <end position="58"/>
    </location>
</feature>
<dbReference type="RefSeq" id="WP_144642276.1">
    <property type="nucleotide sequence ID" value="NZ_BNAX01000002.1"/>
</dbReference>
<evidence type="ECO:0000256" key="1">
    <source>
        <dbReference type="ARBA" id="ARBA00009437"/>
    </source>
</evidence>
<dbReference type="AlphaFoldDB" id="A0A558A522"/>
<evidence type="ECO:0000256" key="2">
    <source>
        <dbReference type="ARBA" id="ARBA00023015"/>
    </source>
</evidence>
<dbReference type="Gene3D" id="1.10.10.10">
    <property type="entry name" value="Winged helix-like DNA-binding domain superfamily/Winged helix DNA-binding domain"/>
    <property type="match status" value="1"/>
</dbReference>
<protein>
    <submittedName>
        <fullName evidence="6">LysR family transcriptional regulator</fullName>
    </submittedName>
</protein>
<dbReference type="Proteomes" id="UP000318578">
    <property type="component" value="Unassembled WGS sequence"/>
</dbReference>
<dbReference type="CDD" id="cd08414">
    <property type="entry name" value="PBP2_LTTR_aromatics_like"/>
    <property type="match status" value="1"/>
</dbReference>
<dbReference type="Pfam" id="PF00126">
    <property type="entry name" value="HTH_1"/>
    <property type="match status" value="1"/>
</dbReference>
<dbReference type="PRINTS" id="PR00039">
    <property type="entry name" value="HTHLYSR"/>
</dbReference>
<comment type="caution">
    <text evidence="6">The sequence shown here is derived from an EMBL/GenBank/DDBJ whole genome shotgun (WGS) entry which is preliminary data.</text>
</comment>
<dbReference type="InterPro" id="IPR005119">
    <property type="entry name" value="LysR_subst-bd"/>
</dbReference>
<name>A0A558A522_9PSEU</name>
<dbReference type="Gene3D" id="3.40.190.10">
    <property type="entry name" value="Periplasmic binding protein-like II"/>
    <property type="match status" value="2"/>
</dbReference>
<dbReference type="GO" id="GO:0003677">
    <property type="term" value="F:DNA binding"/>
    <property type="evidence" value="ECO:0007669"/>
    <property type="project" value="UniProtKB-KW"/>
</dbReference>
<reference evidence="6 7" key="1">
    <citation type="submission" date="2019-07" db="EMBL/GenBank/DDBJ databases">
        <title>New species of Amycolatopsis and Streptomyces.</title>
        <authorList>
            <person name="Duangmal K."/>
            <person name="Teo W.F.A."/>
            <person name="Lipun K."/>
        </authorList>
    </citation>
    <scope>NUCLEOTIDE SEQUENCE [LARGE SCALE GENOMIC DNA]</scope>
    <source>
        <strain evidence="6 7">JCM 30562</strain>
    </source>
</reference>
<evidence type="ECO:0000313" key="6">
    <source>
        <dbReference type="EMBL" id="TVT19361.1"/>
    </source>
</evidence>
<dbReference type="FunFam" id="1.10.10.10:FF:000001">
    <property type="entry name" value="LysR family transcriptional regulator"/>
    <property type="match status" value="1"/>
</dbReference>
<keyword evidence="7" id="KW-1185">Reference proteome</keyword>
<evidence type="ECO:0000256" key="3">
    <source>
        <dbReference type="ARBA" id="ARBA00023125"/>
    </source>
</evidence>
<keyword evidence="2" id="KW-0805">Transcription regulation</keyword>
<evidence type="ECO:0000259" key="5">
    <source>
        <dbReference type="PROSITE" id="PS50931"/>
    </source>
</evidence>
<keyword evidence="3" id="KW-0238">DNA-binding</keyword>
<dbReference type="GO" id="GO:0032993">
    <property type="term" value="C:protein-DNA complex"/>
    <property type="evidence" value="ECO:0007669"/>
    <property type="project" value="TreeGrafter"/>
</dbReference>
<dbReference type="Pfam" id="PF03466">
    <property type="entry name" value="LysR_substrate"/>
    <property type="match status" value="1"/>
</dbReference>
<dbReference type="EMBL" id="VJZA01000048">
    <property type="protein sequence ID" value="TVT19361.1"/>
    <property type="molecule type" value="Genomic_DNA"/>
</dbReference>
<dbReference type="InterPro" id="IPR036390">
    <property type="entry name" value="WH_DNA-bd_sf"/>
</dbReference>